<keyword evidence="2" id="KW-1185">Reference proteome</keyword>
<dbReference type="Proteomes" id="UP001139308">
    <property type="component" value="Unassembled WGS sequence"/>
</dbReference>
<evidence type="ECO:0000313" key="2">
    <source>
        <dbReference type="Proteomes" id="UP001139308"/>
    </source>
</evidence>
<comment type="caution">
    <text evidence="1">The sequence shown here is derived from an EMBL/GenBank/DDBJ whole genome shotgun (WGS) entry which is preliminary data.</text>
</comment>
<reference evidence="1" key="1">
    <citation type="submission" date="2022-01" db="EMBL/GenBank/DDBJ databases">
        <title>Genome sequence and assembly of Parabukholderia sp. RG36.</title>
        <authorList>
            <person name="Chhetri G."/>
        </authorList>
    </citation>
    <scope>NUCLEOTIDE SEQUENCE</scope>
    <source>
        <strain evidence="1">RG36</strain>
    </source>
</reference>
<accession>A0A9X1RKN7</accession>
<dbReference type="AlphaFoldDB" id="A0A9X1RKN7"/>
<proteinExistence type="predicted"/>
<sequence>MTLTLEVLEEKQSELAGLIAQFKRQHETTVISIAAATMNLASGEAYAGILLGDDGKPSHHLILLPGDAEGSTWAAAKSWAAEHGGELPTRREQSLLFANLKQYFEKTWYWSAEEHESNAAFAWSQSFYDGLQYYDRKGDDGCRARAVRRLEIQ</sequence>
<evidence type="ECO:0000313" key="1">
    <source>
        <dbReference type="EMBL" id="MCG5072230.1"/>
    </source>
</evidence>
<dbReference type="RefSeq" id="WP_238461981.1">
    <property type="nucleotide sequence ID" value="NZ_JAKLJA010000001.1"/>
</dbReference>
<organism evidence="1 2">
    <name type="scientific">Paraburkholderia tagetis</name>
    <dbReference type="NCBI Taxonomy" id="2913261"/>
    <lineage>
        <taxon>Bacteria</taxon>
        <taxon>Pseudomonadati</taxon>
        <taxon>Pseudomonadota</taxon>
        <taxon>Betaproteobacteria</taxon>
        <taxon>Burkholderiales</taxon>
        <taxon>Burkholderiaceae</taxon>
        <taxon>Paraburkholderia</taxon>
    </lineage>
</organism>
<protein>
    <submittedName>
        <fullName evidence="1">DUF1566 domain-containing protein</fullName>
    </submittedName>
</protein>
<dbReference type="EMBL" id="JAKLJA010000001">
    <property type="protein sequence ID" value="MCG5072230.1"/>
    <property type="molecule type" value="Genomic_DNA"/>
</dbReference>
<gene>
    <name evidence="1" type="ORF">L5014_02445</name>
</gene>
<name>A0A9X1RKN7_9BURK</name>